<organism evidence="4 5">
    <name type="scientific">Arenivirga flava</name>
    <dbReference type="NCBI Taxonomy" id="1930060"/>
    <lineage>
        <taxon>Bacteria</taxon>
        <taxon>Bacillati</taxon>
        <taxon>Actinomycetota</taxon>
        <taxon>Actinomycetes</taxon>
        <taxon>Micrococcales</taxon>
        <taxon>Microbacteriaceae</taxon>
        <taxon>Arenivirga</taxon>
    </lineage>
</organism>
<evidence type="ECO:0000313" key="5">
    <source>
        <dbReference type="Proteomes" id="UP001157160"/>
    </source>
</evidence>
<dbReference type="AlphaFoldDB" id="A0AA37UHL8"/>
<evidence type="ECO:0000259" key="3">
    <source>
        <dbReference type="Pfam" id="PF08338"/>
    </source>
</evidence>
<dbReference type="InterPro" id="IPR013549">
    <property type="entry name" value="DUF1731"/>
</dbReference>
<protein>
    <submittedName>
        <fullName evidence="4">Epimerase</fullName>
    </submittedName>
</protein>
<keyword evidence="5" id="KW-1185">Reference proteome</keyword>
<feature type="domain" description="DUF1731" evidence="3">
    <location>
        <begin position="261"/>
        <end position="306"/>
    </location>
</feature>
<dbReference type="InterPro" id="IPR036291">
    <property type="entry name" value="NAD(P)-bd_dom_sf"/>
</dbReference>
<dbReference type="PANTHER" id="PTHR11092:SF0">
    <property type="entry name" value="EPIMERASE FAMILY PROTEIN SDR39U1"/>
    <property type="match status" value="1"/>
</dbReference>
<feature type="domain" description="NAD-dependent epimerase/dehydratase" evidence="2">
    <location>
        <begin position="17"/>
        <end position="227"/>
    </location>
</feature>
<dbReference type="EMBL" id="BSUL01000001">
    <property type="protein sequence ID" value="GMA27065.1"/>
    <property type="molecule type" value="Genomic_DNA"/>
</dbReference>
<reference evidence="4 5" key="1">
    <citation type="journal article" date="2014" name="Int. J. Syst. Evol. Microbiol.">
        <title>Complete genome sequence of Corynebacterium casei LMG S-19264T (=DSM 44701T), isolated from a smear-ripened cheese.</title>
        <authorList>
            <consortium name="US DOE Joint Genome Institute (JGI-PGF)"/>
            <person name="Walter F."/>
            <person name="Albersmeier A."/>
            <person name="Kalinowski J."/>
            <person name="Ruckert C."/>
        </authorList>
    </citation>
    <scope>NUCLEOTIDE SEQUENCE [LARGE SCALE GENOMIC DNA]</scope>
    <source>
        <strain evidence="4 5">NBRC 112289</strain>
    </source>
</reference>
<accession>A0AA37UHL8</accession>
<dbReference type="InterPro" id="IPR010099">
    <property type="entry name" value="SDR39U1"/>
</dbReference>
<name>A0AA37UHL8_9MICO</name>
<dbReference type="PANTHER" id="PTHR11092">
    <property type="entry name" value="SUGAR NUCLEOTIDE EPIMERASE RELATED"/>
    <property type="match status" value="1"/>
</dbReference>
<sequence>MNVTTPSTRPSPAAQRILISGASGFIGTALRRRLEEEGHTVLRLVRGTPQGPDEFNWAPSARMLDHGLIDTVDAVINLSGSPLGQLPWTPGRKQRMLESRVQATRTLAEAMTMASTPPQTFLSASAVGYYGDRPAERLDENSPRGEGFLADVVEAWESATAIAPETTRTVTFRTGLVFGPEGGAVGPLIPLTKLGLATRLGTGGQHWPWISLHDEVEAILHLLLRSDLSGPVNLVGPTPATADRITERLARDLHRPYLLRVPEPIIDLALQDARELLLSSQKVLPKRLLEDGFVFRHETAEAAVDALVADGV</sequence>
<gene>
    <name evidence="4" type="ORF">GCM10025874_03180</name>
</gene>
<proteinExistence type="inferred from homology"/>
<evidence type="ECO:0000313" key="4">
    <source>
        <dbReference type="EMBL" id="GMA27065.1"/>
    </source>
</evidence>
<comment type="similarity">
    <text evidence="1">Belongs to the NAD(P)-dependent epimerase/dehydratase family. SDR39U1 subfamily.</text>
</comment>
<dbReference type="InterPro" id="IPR001509">
    <property type="entry name" value="Epimerase_deHydtase"/>
</dbReference>
<dbReference type="Pfam" id="PF01370">
    <property type="entry name" value="Epimerase"/>
    <property type="match status" value="1"/>
</dbReference>
<dbReference type="Proteomes" id="UP001157160">
    <property type="component" value="Unassembled WGS sequence"/>
</dbReference>
<comment type="caution">
    <text evidence="4">The sequence shown here is derived from an EMBL/GenBank/DDBJ whole genome shotgun (WGS) entry which is preliminary data.</text>
</comment>
<dbReference type="SUPFAM" id="SSF51735">
    <property type="entry name" value="NAD(P)-binding Rossmann-fold domains"/>
    <property type="match status" value="1"/>
</dbReference>
<evidence type="ECO:0000256" key="1">
    <source>
        <dbReference type="ARBA" id="ARBA00009353"/>
    </source>
</evidence>
<evidence type="ECO:0000259" key="2">
    <source>
        <dbReference type="Pfam" id="PF01370"/>
    </source>
</evidence>
<dbReference type="NCBIfam" id="TIGR01777">
    <property type="entry name" value="yfcH"/>
    <property type="match status" value="1"/>
</dbReference>
<dbReference type="Gene3D" id="3.40.50.720">
    <property type="entry name" value="NAD(P)-binding Rossmann-like Domain"/>
    <property type="match status" value="1"/>
</dbReference>
<dbReference type="Pfam" id="PF08338">
    <property type="entry name" value="DUF1731"/>
    <property type="match status" value="1"/>
</dbReference>